<accession>A0A1Z3HR76</accession>
<gene>
    <name evidence="1" type="ORF">XM38_037700</name>
</gene>
<proteinExistence type="predicted"/>
<keyword evidence="2" id="KW-1185">Reference proteome</keyword>
<sequence length="131" mass="14745">MAMLAAGLLKKRELRRSSPYHQGASTYHIILHVRRGAPPPNLFFVTFCELSQLLSGVNASGPARKRPRARVITSLAFKFLTQQLIGQLRISPPLSLLHDLSHKKALKFRLASPILLQLVRIVRQYLINDSP</sequence>
<dbReference type="EMBL" id="CP021983">
    <property type="protein sequence ID" value="ASC72811.1"/>
    <property type="molecule type" value="Genomic_DNA"/>
</dbReference>
<name>A0A1Z3HR76_9CYAN</name>
<evidence type="ECO:0000313" key="2">
    <source>
        <dbReference type="Proteomes" id="UP000191901"/>
    </source>
</evidence>
<dbReference type="KEGG" id="hhg:XM38_037700"/>
<reference evidence="1 2" key="1">
    <citation type="journal article" date="2016" name="Biochim. Biophys. Acta">
        <title>Characterization of red-shifted phycobilisomes isolated from the chlorophyll f-containing cyanobacterium Halomicronema hongdechloris.</title>
        <authorList>
            <person name="Li Y."/>
            <person name="Lin Y."/>
            <person name="Garvey C.J."/>
            <person name="Birch D."/>
            <person name="Corkery R.W."/>
            <person name="Loughlin P.C."/>
            <person name="Scheer H."/>
            <person name="Willows R.D."/>
            <person name="Chen M."/>
        </authorList>
    </citation>
    <scope>NUCLEOTIDE SEQUENCE [LARGE SCALE GENOMIC DNA]</scope>
    <source>
        <strain evidence="1 2">C2206</strain>
    </source>
</reference>
<dbReference type="Proteomes" id="UP000191901">
    <property type="component" value="Chromosome"/>
</dbReference>
<protein>
    <submittedName>
        <fullName evidence="1">Uncharacterized protein</fullName>
    </submittedName>
</protein>
<dbReference type="AlphaFoldDB" id="A0A1Z3HR76"/>
<evidence type="ECO:0000313" key="1">
    <source>
        <dbReference type="EMBL" id="ASC72811.1"/>
    </source>
</evidence>
<organism evidence="1 2">
    <name type="scientific">Halomicronema hongdechloris C2206</name>
    <dbReference type="NCBI Taxonomy" id="1641165"/>
    <lineage>
        <taxon>Bacteria</taxon>
        <taxon>Bacillati</taxon>
        <taxon>Cyanobacteriota</taxon>
        <taxon>Cyanophyceae</taxon>
        <taxon>Nodosilineales</taxon>
        <taxon>Nodosilineaceae</taxon>
        <taxon>Halomicronema</taxon>
    </lineage>
</organism>